<evidence type="ECO:0000313" key="2">
    <source>
        <dbReference type="Proteomes" id="UP000093432"/>
    </source>
</evidence>
<accession>A0A1B8ZIP8</accession>
<comment type="caution">
    <text evidence="1">The sequence shown here is derived from an EMBL/GenBank/DDBJ whole genome shotgun (WGS) entry which is preliminary data.</text>
</comment>
<dbReference type="OrthoDB" id="1222800at2"/>
<name>A0A1B8ZIP8_9FLAO</name>
<dbReference type="AlphaFoldDB" id="A0A1B8ZIP8"/>
<dbReference type="RefSeq" id="WP_065400118.1">
    <property type="nucleotide sequence ID" value="NZ_JBCNJS010000003.1"/>
</dbReference>
<organism evidence="1 2">
    <name type="scientific">Chryseobacterium arthrosphaerae</name>
    <dbReference type="NCBI Taxonomy" id="651561"/>
    <lineage>
        <taxon>Bacteria</taxon>
        <taxon>Pseudomonadati</taxon>
        <taxon>Bacteroidota</taxon>
        <taxon>Flavobacteriia</taxon>
        <taxon>Flavobacteriales</taxon>
        <taxon>Weeksellaceae</taxon>
        <taxon>Chryseobacterium group</taxon>
        <taxon>Chryseobacterium</taxon>
    </lineage>
</organism>
<evidence type="ECO:0008006" key="3">
    <source>
        <dbReference type="Google" id="ProtNLM"/>
    </source>
</evidence>
<reference evidence="2" key="1">
    <citation type="submission" date="2016-07" db="EMBL/GenBank/DDBJ databases">
        <authorList>
            <person name="Florea S."/>
            <person name="Webb J.S."/>
            <person name="Jaromczyk J."/>
            <person name="Schardl C.L."/>
        </authorList>
    </citation>
    <scope>NUCLEOTIDE SEQUENCE [LARGE SCALE GENOMIC DNA]</scope>
    <source>
        <strain evidence="2">CC-VM-7</strain>
    </source>
</reference>
<dbReference type="EMBL" id="MAYG01000012">
    <property type="protein sequence ID" value="OCA71470.1"/>
    <property type="molecule type" value="Genomic_DNA"/>
</dbReference>
<protein>
    <recommendedName>
        <fullName evidence="3">Pectate lyase superfamily protein domain-containing protein</fullName>
    </recommendedName>
</protein>
<evidence type="ECO:0000313" key="1">
    <source>
        <dbReference type="EMBL" id="OCA71470.1"/>
    </source>
</evidence>
<dbReference type="Proteomes" id="UP000093432">
    <property type="component" value="Unassembled WGS sequence"/>
</dbReference>
<sequence>MSIQLVNPATNETLNYYPTTTFLHNGSSIPSTINTDDGVIYLEHSGNTYVLEDYMGGHPINVRRFGLNNGTDDRGYTSAAIIKGIKLAKKYNYRSLYIPNGDYDIAETVNIDVAPNTTIKIEGNLNVKDSFTGNAIVIGTHGPAITQPTKDSLAGLNIQGLNCSKKNYNDSDSTGIVIMNVIASTIEIKRVTGFKIGTLLYSDNGRGGGISYNTFFLNYFHDNEINLKFEKNDVQGYINENTFYGGTFNHSTSFPKVKTFHILMDDKQINLHPYNNNRFLYPSFEDNDPDNAVAAQITGESNTIVAPRMENPNNPLYTIKFDEHSKRCQVISKGFGLYKGSIEDLGDENSYETNSGNLLTTNSANPVLTLRNQASSAFTLYSGLDVSNNEVFFVTGEGKGFYGSSLYAEKGFRWATSDGSKEDRGLFYGNGSPTVAANPGSIYINNDGGNKMLWVKTDSGSSAGWKSIGTQADALTAPEPSSSATAQDVWLRLKDLEDKLKAAGLLSS</sequence>
<proteinExistence type="predicted"/>
<gene>
    <name evidence="1" type="ORF">BBI00_17300</name>
</gene>